<protein>
    <submittedName>
        <fullName evidence="1">Uncharacterized protein</fullName>
    </submittedName>
</protein>
<organism evidence="1 2">
    <name type="scientific">Mycena sanguinolenta</name>
    <dbReference type="NCBI Taxonomy" id="230812"/>
    <lineage>
        <taxon>Eukaryota</taxon>
        <taxon>Fungi</taxon>
        <taxon>Dikarya</taxon>
        <taxon>Basidiomycota</taxon>
        <taxon>Agaricomycotina</taxon>
        <taxon>Agaricomycetes</taxon>
        <taxon>Agaricomycetidae</taxon>
        <taxon>Agaricales</taxon>
        <taxon>Marasmiineae</taxon>
        <taxon>Mycenaceae</taxon>
        <taxon>Mycena</taxon>
    </lineage>
</organism>
<sequence>MAQYPNLTDHGMYGGMAAIPAIHVRQRQTAPWPPEILCFADAPNDCLAPLSAYERHVKELRPNHTETIGLYGPWYSTFIDAVIHSAAYGFVGTDTSTASIPACRQVSSRGGIADMVKWGKPHADDH</sequence>
<evidence type="ECO:0000313" key="2">
    <source>
        <dbReference type="Proteomes" id="UP000623467"/>
    </source>
</evidence>
<dbReference type="AlphaFoldDB" id="A0A8H7CV43"/>
<accession>A0A8H7CV43</accession>
<keyword evidence="2" id="KW-1185">Reference proteome</keyword>
<proteinExistence type="predicted"/>
<comment type="caution">
    <text evidence="1">The sequence shown here is derived from an EMBL/GenBank/DDBJ whole genome shotgun (WGS) entry which is preliminary data.</text>
</comment>
<dbReference type="EMBL" id="JACAZH010000013">
    <property type="protein sequence ID" value="KAF7351609.1"/>
    <property type="molecule type" value="Genomic_DNA"/>
</dbReference>
<gene>
    <name evidence="1" type="ORF">MSAN_01593400</name>
</gene>
<dbReference type="Proteomes" id="UP000623467">
    <property type="component" value="Unassembled WGS sequence"/>
</dbReference>
<dbReference type="OrthoDB" id="423313at2759"/>
<reference evidence="1" key="1">
    <citation type="submission" date="2020-05" db="EMBL/GenBank/DDBJ databases">
        <title>Mycena genomes resolve the evolution of fungal bioluminescence.</title>
        <authorList>
            <person name="Tsai I.J."/>
        </authorList>
    </citation>
    <scope>NUCLEOTIDE SEQUENCE</scope>
    <source>
        <strain evidence="1">160909Yilan</strain>
    </source>
</reference>
<name>A0A8H7CV43_9AGAR</name>
<evidence type="ECO:0000313" key="1">
    <source>
        <dbReference type="EMBL" id="KAF7351609.1"/>
    </source>
</evidence>